<feature type="transmembrane region" description="Helical" evidence="4">
    <location>
        <begin position="12"/>
        <end position="33"/>
    </location>
</feature>
<dbReference type="PANTHER" id="PTHR42877">
    <property type="entry name" value="L-ORNITHINE N(5)-MONOOXYGENASE-RELATED"/>
    <property type="match status" value="1"/>
</dbReference>
<keyword evidence="4" id="KW-0472">Membrane</keyword>
<keyword evidence="1" id="KW-0285">Flavoprotein</keyword>
<keyword evidence="3" id="KW-0560">Oxidoreductase</keyword>
<evidence type="ECO:0000256" key="1">
    <source>
        <dbReference type="ARBA" id="ARBA00022630"/>
    </source>
</evidence>
<dbReference type="OrthoDB" id="312624at2"/>
<keyword evidence="2" id="KW-0274">FAD</keyword>
<proteinExistence type="predicted"/>
<organism evidence="5 6">
    <name type="scientific">Hydrocarboniphaga daqingensis</name>
    <dbReference type="NCBI Taxonomy" id="490188"/>
    <lineage>
        <taxon>Bacteria</taxon>
        <taxon>Pseudomonadati</taxon>
        <taxon>Pseudomonadota</taxon>
        <taxon>Gammaproteobacteria</taxon>
        <taxon>Nevskiales</taxon>
        <taxon>Nevskiaceae</taxon>
        <taxon>Hydrocarboniphaga</taxon>
    </lineage>
</organism>
<dbReference type="Gene3D" id="3.50.50.60">
    <property type="entry name" value="FAD/NAD(P)-binding domain"/>
    <property type="match status" value="2"/>
</dbReference>
<dbReference type="STRING" id="490188.SAMN04488068_1800"/>
<accession>A0A1M5NDT8</accession>
<evidence type="ECO:0000313" key="5">
    <source>
        <dbReference type="EMBL" id="SHG87632.1"/>
    </source>
</evidence>
<dbReference type="InterPro" id="IPR036188">
    <property type="entry name" value="FAD/NAD-bd_sf"/>
</dbReference>
<dbReference type="InterPro" id="IPR051209">
    <property type="entry name" value="FAD-bind_Monooxygenase_sf"/>
</dbReference>
<evidence type="ECO:0000256" key="2">
    <source>
        <dbReference type="ARBA" id="ARBA00022827"/>
    </source>
</evidence>
<dbReference type="AlphaFoldDB" id="A0A1M5NDT8"/>
<protein>
    <submittedName>
        <fullName evidence="5">Predicted flavoprotein CzcO associated with the cation diffusion facilitator CzcD</fullName>
    </submittedName>
</protein>
<keyword evidence="6" id="KW-1185">Reference proteome</keyword>
<keyword evidence="4" id="KW-1133">Transmembrane helix</keyword>
<reference evidence="5 6" key="1">
    <citation type="submission" date="2016-11" db="EMBL/GenBank/DDBJ databases">
        <authorList>
            <person name="Jaros S."/>
            <person name="Januszkiewicz K."/>
            <person name="Wedrychowicz H."/>
        </authorList>
    </citation>
    <scope>NUCLEOTIDE SEQUENCE [LARGE SCALE GENOMIC DNA]</scope>
    <source>
        <strain evidence="5 6">CGMCC 1.7049</strain>
    </source>
</reference>
<dbReference type="Pfam" id="PF00743">
    <property type="entry name" value="FMO-like"/>
    <property type="match status" value="1"/>
</dbReference>
<dbReference type="PRINTS" id="PR00469">
    <property type="entry name" value="PNDRDTASEII"/>
</dbReference>
<gene>
    <name evidence="5" type="ORF">SAMN04488068_1800</name>
</gene>
<dbReference type="EMBL" id="FQWZ01000003">
    <property type="protein sequence ID" value="SHG87632.1"/>
    <property type="molecule type" value="Genomic_DNA"/>
</dbReference>
<name>A0A1M5NDT8_9GAMM</name>
<keyword evidence="4" id="KW-0812">Transmembrane</keyword>
<evidence type="ECO:0000256" key="4">
    <source>
        <dbReference type="SAM" id="Phobius"/>
    </source>
</evidence>
<dbReference type="GO" id="GO:0004499">
    <property type="term" value="F:N,N-dimethylaniline monooxygenase activity"/>
    <property type="evidence" value="ECO:0007669"/>
    <property type="project" value="InterPro"/>
</dbReference>
<evidence type="ECO:0000256" key="3">
    <source>
        <dbReference type="ARBA" id="ARBA00023002"/>
    </source>
</evidence>
<dbReference type="Proteomes" id="UP000199758">
    <property type="component" value="Unassembled WGS sequence"/>
</dbReference>
<evidence type="ECO:0000313" key="6">
    <source>
        <dbReference type="Proteomes" id="UP000199758"/>
    </source>
</evidence>
<dbReference type="GO" id="GO:0050660">
    <property type="term" value="F:flavin adenine dinucleotide binding"/>
    <property type="evidence" value="ECO:0007669"/>
    <property type="project" value="InterPro"/>
</dbReference>
<dbReference type="SUPFAM" id="SSF51905">
    <property type="entry name" value="FAD/NAD(P)-binding domain"/>
    <property type="match status" value="1"/>
</dbReference>
<sequence length="502" mass="56924">MRQPDAASTASGAPLSALIIGAGFAGLGMAVALRKEGIDDFVIVEKAHDVGGVWRDNRYPGAACDVPSHLYSFSFEPNPDWSHVFARQPEIEAYLRRCADRYDLRRHLQLRCEVTEARFDEARELWQVTLADGRVLQARMLISGVGQLSRPSIPKLPGMEQFRGRSFHSAYWDADEPLAGKKIAVVGTGASAIQFVPPLAQIAERLSVFQRSPAWILPRPDRAYTRLERRLFRSVPGLMRLLRLWIYLRYESRALAFTRFKSLMTIAGKIPFYRLLRRQVSDPALRAKLTPDYPIGCKRLLLTNEYLATMARPNVDLVTDGIRRVTETGIETRDGRHHEVDTIIYGTGFAATEFLSPMRIVGRGGRDLNEAWRGGAMAYLGVAVPGFPNFFMLYGPNTNLGHNSIVYMIESQIRHVMRCLRTMRRQGAACVDVDAQRYVRYNAQIQQRLSTSVWNGCTSWYVDANGHNSTNWPGFTLTYRWLTRFGDLTAYRFFDRATAESR</sequence>
<dbReference type="GO" id="GO:0050661">
    <property type="term" value="F:NADP binding"/>
    <property type="evidence" value="ECO:0007669"/>
    <property type="project" value="InterPro"/>
</dbReference>
<dbReference type="PANTHER" id="PTHR42877:SF4">
    <property type="entry name" value="FAD_NAD(P)-BINDING DOMAIN-CONTAINING PROTEIN-RELATED"/>
    <property type="match status" value="1"/>
</dbReference>
<dbReference type="InterPro" id="IPR020946">
    <property type="entry name" value="Flavin_mOase-like"/>
</dbReference>